<organism evidence="1 2">
    <name type="scientific">Amanita muscaria (strain Koide BX008)</name>
    <dbReference type="NCBI Taxonomy" id="946122"/>
    <lineage>
        <taxon>Eukaryota</taxon>
        <taxon>Fungi</taxon>
        <taxon>Dikarya</taxon>
        <taxon>Basidiomycota</taxon>
        <taxon>Agaricomycotina</taxon>
        <taxon>Agaricomycetes</taxon>
        <taxon>Agaricomycetidae</taxon>
        <taxon>Agaricales</taxon>
        <taxon>Pluteineae</taxon>
        <taxon>Amanitaceae</taxon>
        <taxon>Amanita</taxon>
    </lineage>
</organism>
<reference evidence="1 2" key="1">
    <citation type="submission" date="2014-04" db="EMBL/GenBank/DDBJ databases">
        <title>Evolutionary Origins and Diversification of the Mycorrhizal Mutualists.</title>
        <authorList>
            <consortium name="DOE Joint Genome Institute"/>
            <consortium name="Mycorrhizal Genomics Consortium"/>
            <person name="Kohler A."/>
            <person name="Kuo A."/>
            <person name="Nagy L.G."/>
            <person name="Floudas D."/>
            <person name="Copeland A."/>
            <person name="Barry K.W."/>
            <person name="Cichocki N."/>
            <person name="Veneault-Fourrey C."/>
            <person name="LaButti K."/>
            <person name="Lindquist E.A."/>
            <person name="Lipzen A."/>
            <person name="Lundell T."/>
            <person name="Morin E."/>
            <person name="Murat C."/>
            <person name="Riley R."/>
            <person name="Ohm R."/>
            <person name="Sun H."/>
            <person name="Tunlid A."/>
            <person name="Henrissat B."/>
            <person name="Grigoriev I.V."/>
            <person name="Hibbett D.S."/>
            <person name="Martin F."/>
        </authorList>
    </citation>
    <scope>NUCLEOTIDE SEQUENCE [LARGE SCALE GENOMIC DNA]</scope>
    <source>
        <strain evidence="1 2">Koide BX008</strain>
    </source>
</reference>
<evidence type="ECO:0000313" key="2">
    <source>
        <dbReference type="Proteomes" id="UP000054549"/>
    </source>
</evidence>
<protein>
    <submittedName>
        <fullName evidence="1">Uncharacterized protein</fullName>
    </submittedName>
</protein>
<dbReference type="InParanoid" id="A0A0C2RYK8"/>
<accession>A0A0C2RYK8</accession>
<evidence type="ECO:0000313" key="1">
    <source>
        <dbReference type="EMBL" id="KIL55425.1"/>
    </source>
</evidence>
<gene>
    <name evidence="1" type="ORF">M378DRAFT_597247</name>
</gene>
<dbReference type="EMBL" id="KN818517">
    <property type="protein sequence ID" value="KIL55425.1"/>
    <property type="molecule type" value="Genomic_DNA"/>
</dbReference>
<sequence length="78" mass="9004">MKGRSVCNVRSYGYTVTEATPLTPSFHYSNVAFSYSERWSRWKPRPQNLSKYVPIYNITLAPCSPYCSHLPVVRVVFV</sequence>
<keyword evidence="2" id="KW-1185">Reference proteome</keyword>
<dbReference type="HOGENOM" id="CLU_2621519_0_0_1"/>
<dbReference type="AlphaFoldDB" id="A0A0C2RYK8"/>
<proteinExistence type="predicted"/>
<name>A0A0C2RYK8_AMAMK</name>
<dbReference type="Proteomes" id="UP000054549">
    <property type="component" value="Unassembled WGS sequence"/>
</dbReference>